<gene>
    <name evidence="2" type="ORF">CCMA1212_002678</name>
</gene>
<dbReference type="Pfam" id="PF26639">
    <property type="entry name" value="Het-6_barrel"/>
    <property type="match status" value="1"/>
</dbReference>
<dbReference type="EMBL" id="PPTA01000003">
    <property type="protein sequence ID" value="TFB04978.1"/>
    <property type="molecule type" value="Genomic_DNA"/>
</dbReference>
<organism evidence="2 3">
    <name type="scientific">Trichoderma ghanense</name>
    <dbReference type="NCBI Taxonomy" id="65468"/>
    <lineage>
        <taxon>Eukaryota</taxon>
        <taxon>Fungi</taxon>
        <taxon>Dikarya</taxon>
        <taxon>Ascomycota</taxon>
        <taxon>Pezizomycotina</taxon>
        <taxon>Sordariomycetes</taxon>
        <taxon>Hypocreomycetidae</taxon>
        <taxon>Hypocreales</taxon>
        <taxon>Hypocreaceae</taxon>
        <taxon>Trichoderma</taxon>
    </lineage>
</organism>
<dbReference type="Proteomes" id="UP001642720">
    <property type="component" value="Unassembled WGS sequence"/>
</dbReference>
<name>A0ABY2HDP8_9HYPO</name>
<evidence type="ECO:0000259" key="1">
    <source>
        <dbReference type="Pfam" id="PF06985"/>
    </source>
</evidence>
<dbReference type="InterPro" id="IPR052895">
    <property type="entry name" value="HetReg/Transcr_Mod"/>
</dbReference>
<dbReference type="PANTHER" id="PTHR24148:SF73">
    <property type="entry name" value="HET DOMAIN PROTEIN (AFU_ORTHOLOGUE AFUA_8G01020)"/>
    <property type="match status" value="1"/>
</dbReference>
<dbReference type="InterPro" id="IPR010730">
    <property type="entry name" value="HET"/>
</dbReference>
<dbReference type="PANTHER" id="PTHR24148">
    <property type="entry name" value="ANKYRIN REPEAT DOMAIN-CONTAINING PROTEIN 39 HOMOLOG-RELATED"/>
    <property type="match status" value="1"/>
</dbReference>
<dbReference type="RefSeq" id="XP_073561179.1">
    <property type="nucleotide sequence ID" value="XM_073700055.1"/>
</dbReference>
<reference evidence="2 3" key="1">
    <citation type="submission" date="2018-01" db="EMBL/GenBank/DDBJ databases">
        <title>Genome characterization of the sugarcane-associated fungus Trichoderma ghanense CCMA-1212 and their application in lignocelulose bioconversion.</title>
        <authorList>
            <person name="Steindorff A.S."/>
            <person name="Mendes T.D."/>
            <person name="Vilela E.S.D."/>
            <person name="Rodrigues D.S."/>
            <person name="Formighieri E.F."/>
            <person name="Melo I.S."/>
            <person name="Favaro L.C.L."/>
        </authorList>
    </citation>
    <scope>NUCLEOTIDE SEQUENCE [LARGE SCALE GENOMIC DNA]</scope>
    <source>
        <strain evidence="2 3">CCMA-1212</strain>
    </source>
</reference>
<evidence type="ECO:0000313" key="3">
    <source>
        <dbReference type="Proteomes" id="UP001642720"/>
    </source>
</evidence>
<dbReference type="Pfam" id="PF06985">
    <property type="entry name" value="HET"/>
    <property type="match status" value="1"/>
</dbReference>
<keyword evidence="3" id="KW-1185">Reference proteome</keyword>
<evidence type="ECO:0000313" key="2">
    <source>
        <dbReference type="EMBL" id="TFB04978.1"/>
    </source>
</evidence>
<comment type="caution">
    <text evidence="2">The sequence shown here is derived from an EMBL/GenBank/DDBJ whole genome shotgun (WGS) entry which is preliminary data.</text>
</comment>
<protein>
    <recommendedName>
        <fullName evidence="1">Heterokaryon incompatibility domain-containing protein</fullName>
    </recommendedName>
</protein>
<proteinExistence type="predicted"/>
<accession>A0ABY2HDP8</accession>
<dbReference type="GeneID" id="300574505"/>
<sequence length="706" mass="80055">MDSHNLYSSLPLKDGEIRVLTILPDEWIADLRCEISVVSLNDKPEYAALSYVWGGPQQDGTLHVNDRRRSIGRSLETALRYYRRAGWIVPLWADAICINQEDVAERSSQVSIMDRIYSDAATVFVVLGAGIDLAANDYFEKVKALEGFRFRVYGREYFETMLPQEWDGGRSNIAGNDEDHDEETSLLFNFLERAVDLQLDDHLGAVPEWGAASKGQETQFPWQTLIQTFESFTTEPWWTRVWTLQKSVVGHGPIFIYRTAVAPWAMIYEAADSMGAHIADCCTSYLANDAPPRYAASIRRLLAHVDSIEKSRQTHAKLRDAGKADKLVLSSMLPRSDFEGAVAAEVAGNLQPYLLYKYLCLHNRRKATDARDKVYALLSLIKPANTPSFIYPDYGKGLEDVYIATARMIIQDSASLDLLSAAGRLRSDTLPSWVPDWSILDELNETRVTQIDSLWIYGAACGTTASVEFHENSRLLEVEAIILGHVKVTGEMAVSDGSSDESMWQTVFEWMQLAHTRSPNIKWVDFCRTLCTDVAIWPKDQVFRRMGPLTNEMIQSDVPWHDPISGRFTRNVPPEQLTQSSVEEMKSCFTMWYRLLWRLVQRGMRSMAPPPTMEDFLRITTASKRFMVSSAGYIGLVPGNSETGDRIVLFKGCRFPCVVRSVVGPDDETKRFKVVGDCYIQNFMDGRFTDCTTKEDHFIWERITLC</sequence>
<feature type="domain" description="Heterokaryon incompatibility" evidence="1">
    <location>
        <begin position="46"/>
        <end position="245"/>
    </location>
</feature>